<dbReference type="AlphaFoldDB" id="A0A5B8REU6"/>
<dbReference type="PROSITE" id="PS50206">
    <property type="entry name" value="RHODANESE_3"/>
    <property type="match status" value="1"/>
</dbReference>
<gene>
    <name evidence="2" type="primary">moeZ</name>
    <name evidence="2" type="ORF">KBTEX_02363</name>
</gene>
<dbReference type="Pfam" id="PF00581">
    <property type="entry name" value="Rhodanese"/>
    <property type="match status" value="1"/>
</dbReference>
<dbReference type="PANTHER" id="PTHR43031">
    <property type="entry name" value="FAD-DEPENDENT OXIDOREDUCTASE"/>
    <property type="match status" value="1"/>
</dbReference>
<accession>A0A5B8REU6</accession>
<dbReference type="InterPro" id="IPR050229">
    <property type="entry name" value="GlpE_sulfurtransferase"/>
</dbReference>
<proteinExistence type="predicted"/>
<reference evidence="2" key="1">
    <citation type="submission" date="2019-06" db="EMBL/GenBank/DDBJ databases">
        <authorList>
            <person name="Murdoch R.W."/>
            <person name="Fathepure B."/>
        </authorList>
    </citation>
    <scope>NUCLEOTIDE SEQUENCE</scope>
</reference>
<dbReference type="Gene3D" id="3.40.250.10">
    <property type="entry name" value="Rhodanese-like domain"/>
    <property type="match status" value="1"/>
</dbReference>
<evidence type="ECO:0000259" key="1">
    <source>
        <dbReference type="PROSITE" id="PS50206"/>
    </source>
</evidence>
<keyword evidence="2" id="KW-0808">Transferase</keyword>
<sequence>MRSVNASELADWLAGEAPPQLIDVREPWEHGTASLAQASLVPLALLPQRLDELSRERPTVVMCHHGVRSAMAAGLLERAGFTDVINLDGGIDAWSVEVDPAVPRY</sequence>
<dbReference type="EMBL" id="MN079122">
    <property type="protein sequence ID" value="QEA06034.1"/>
    <property type="molecule type" value="Genomic_DNA"/>
</dbReference>
<dbReference type="SUPFAM" id="SSF52821">
    <property type="entry name" value="Rhodanese/Cell cycle control phosphatase"/>
    <property type="match status" value="1"/>
</dbReference>
<dbReference type="SMART" id="SM00450">
    <property type="entry name" value="RHOD"/>
    <property type="match status" value="1"/>
</dbReference>
<dbReference type="GO" id="GO:0016779">
    <property type="term" value="F:nucleotidyltransferase activity"/>
    <property type="evidence" value="ECO:0007669"/>
    <property type="project" value="UniProtKB-KW"/>
</dbReference>
<evidence type="ECO:0000313" key="2">
    <source>
        <dbReference type="EMBL" id="QEA06034.1"/>
    </source>
</evidence>
<feature type="domain" description="Rhodanese" evidence="1">
    <location>
        <begin position="15"/>
        <end position="103"/>
    </location>
</feature>
<organism evidence="2">
    <name type="scientific">uncultured organism</name>
    <dbReference type="NCBI Taxonomy" id="155900"/>
    <lineage>
        <taxon>unclassified sequences</taxon>
        <taxon>environmental samples</taxon>
    </lineage>
</organism>
<protein>
    <submittedName>
        <fullName evidence="2">Putative adenylyltransferase/sulfurtransferase MoeZ</fullName>
    </submittedName>
</protein>
<dbReference type="InterPro" id="IPR036873">
    <property type="entry name" value="Rhodanese-like_dom_sf"/>
</dbReference>
<dbReference type="PANTHER" id="PTHR43031:SF17">
    <property type="entry name" value="SULFURTRANSFERASE YTWF-RELATED"/>
    <property type="match status" value="1"/>
</dbReference>
<dbReference type="InterPro" id="IPR001763">
    <property type="entry name" value="Rhodanese-like_dom"/>
</dbReference>
<keyword evidence="2" id="KW-0548">Nucleotidyltransferase</keyword>
<name>A0A5B8REU6_9ZZZZ</name>